<evidence type="ECO:0000259" key="3">
    <source>
        <dbReference type="Pfam" id="PF00685"/>
    </source>
</evidence>
<protein>
    <submittedName>
        <fullName evidence="4">Sulfotransferase</fullName>
    </submittedName>
</protein>
<evidence type="ECO:0000256" key="2">
    <source>
        <dbReference type="ARBA" id="ARBA00023180"/>
    </source>
</evidence>
<evidence type="ECO:0000313" key="5">
    <source>
        <dbReference type="Proteomes" id="UP000464495"/>
    </source>
</evidence>
<accession>A0A6P1T3Z0</accession>
<dbReference type="RefSeq" id="WP_161862959.1">
    <property type="nucleotide sequence ID" value="NZ_CP046620.1"/>
</dbReference>
<dbReference type="GO" id="GO:0008146">
    <property type="term" value="F:sulfotransferase activity"/>
    <property type="evidence" value="ECO:0007669"/>
    <property type="project" value="InterPro"/>
</dbReference>
<name>A0A6P1T3Z0_9RHOB</name>
<keyword evidence="5" id="KW-1185">Reference proteome</keyword>
<dbReference type="EMBL" id="CP046620">
    <property type="protein sequence ID" value="QHQ36413.1"/>
    <property type="molecule type" value="Genomic_DNA"/>
</dbReference>
<dbReference type="SUPFAM" id="SSF52540">
    <property type="entry name" value="P-loop containing nucleoside triphosphate hydrolases"/>
    <property type="match status" value="1"/>
</dbReference>
<dbReference type="Gene3D" id="3.40.50.300">
    <property type="entry name" value="P-loop containing nucleotide triphosphate hydrolases"/>
    <property type="match status" value="1"/>
</dbReference>
<dbReference type="PANTHER" id="PTHR10605:SF56">
    <property type="entry name" value="BIFUNCTIONAL HEPARAN SULFATE N-DEACETYLASE_N-SULFOTRANSFERASE"/>
    <property type="match status" value="1"/>
</dbReference>
<dbReference type="InterPro" id="IPR000863">
    <property type="entry name" value="Sulfotransferase_dom"/>
</dbReference>
<gene>
    <name evidence="4" type="ORF">GO499_15135</name>
</gene>
<dbReference type="InterPro" id="IPR037359">
    <property type="entry name" value="NST/OST"/>
</dbReference>
<dbReference type="InterPro" id="IPR027417">
    <property type="entry name" value="P-loop_NTPase"/>
</dbReference>
<dbReference type="Pfam" id="PF00685">
    <property type="entry name" value="Sulfotransfer_1"/>
    <property type="match status" value="1"/>
</dbReference>
<dbReference type="AlphaFoldDB" id="A0A6P1T3Z0"/>
<evidence type="ECO:0000313" key="4">
    <source>
        <dbReference type="EMBL" id="QHQ36413.1"/>
    </source>
</evidence>
<evidence type="ECO:0000256" key="1">
    <source>
        <dbReference type="ARBA" id="ARBA00022679"/>
    </source>
</evidence>
<dbReference type="KEGG" id="amaq:GO499_15135"/>
<feature type="domain" description="Sulfotransferase" evidence="3">
    <location>
        <begin position="6"/>
        <end position="174"/>
    </location>
</feature>
<keyword evidence="1 4" id="KW-0808">Transferase</keyword>
<dbReference type="Proteomes" id="UP000464495">
    <property type="component" value="Chromosome"/>
</dbReference>
<keyword evidence="2" id="KW-0325">Glycoprotein</keyword>
<organism evidence="4 5">
    <name type="scientific">Algicella marina</name>
    <dbReference type="NCBI Taxonomy" id="2683284"/>
    <lineage>
        <taxon>Bacteria</taxon>
        <taxon>Pseudomonadati</taxon>
        <taxon>Pseudomonadota</taxon>
        <taxon>Alphaproteobacteria</taxon>
        <taxon>Rhodobacterales</taxon>
        <taxon>Paracoccaceae</taxon>
        <taxon>Algicella</taxon>
    </lineage>
</organism>
<reference evidence="4 5" key="1">
    <citation type="submission" date="2019-12" db="EMBL/GenBank/DDBJ databases">
        <title>Complete genome sequence of Algicella marina strain 9Alg 56(T) isolated from the red alga Tichocarpus crinitus.</title>
        <authorList>
            <person name="Kim S.-G."/>
            <person name="Nedashkovskaya O.I."/>
        </authorList>
    </citation>
    <scope>NUCLEOTIDE SEQUENCE [LARGE SCALE GENOMIC DNA]</scope>
    <source>
        <strain evidence="4 5">9Alg 56</strain>
    </source>
</reference>
<sequence length="283" mass="31482">MKPTLIGIGVQKCATSWAHAALGAHPQITASEPKEIDYFSYRFDHGHRWYEAHFTTATPHRFEISPSYFHDPRAPQRLAAYAPGIRLLVLLRCPVDRAFSNHLHEIAKGHIPAIPFEDGLANNPAYVEQGLYHTHLSRWFAAFPADRIHVAFAEDTARDPQGQACALYRFLGLAPPPARAVVAERRNRSDQPRSATVRSILRSGGAMLRRAGLEEELARIKKLPPVRAALNANSIDIRSRIPPMHPATRARLEHLFAPELAALPALIGRPLPFAARTDLPEPV</sequence>
<proteinExistence type="predicted"/>
<dbReference type="PANTHER" id="PTHR10605">
    <property type="entry name" value="HEPARAN SULFATE SULFOTRANSFERASE"/>
    <property type="match status" value="1"/>
</dbReference>